<keyword evidence="6 15" id="KW-0812">Transmembrane</keyword>
<evidence type="ECO:0000256" key="10">
    <source>
        <dbReference type="ARBA" id="ARBA00022833"/>
    </source>
</evidence>
<sequence>MLSSFLLVLLALPTLFLACLIIYVLFVPCIWLIWDTITPHLPLTGKDLLMGSECAICLDDIATDQPARLIPGCNHAFHVECADTWLSKHPTCPLCRAKLYREPSKSKRSSLHL</sequence>
<protein>
    <recommendedName>
        <fullName evidence="4">RING-type E3 ubiquitin transferase</fullName>
        <ecNumber evidence="4">2.3.2.27</ecNumber>
    </recommendedName>
</protein>
<gene>
    <name evidence="17" type="ORF">V8G54_032798</name>
</gene>
<proteinExistence type="inferred from homology"/>
<dbReference type="GO" id="GO:0008270">
    <property type="term" value="F:zinc ion binding"/>
    <property type="evidence" value="ECO:0007669"/>
    <property type="project" value="UniProtKB-KW"/>
</dbReference>
<evidence type="ECO:0000256" key="3">
    <source>
        <dbReference type="ARBA" id="ARBA00004906"/>
    </source>
</evidence>
<evidence type="ECO:0000256" key="4">
    <source>
        <dbReference type="ARBA" id="ARBA00012483"/>
    </source>
</evidence>
<dbReference type="PANTHER" id="PTHR46913:SF1">
    <property type="entry name" value="RING-H2 FINGER PROTEIN ATL16"/>
    <property type="match status" value="1"/>
</dbReference>
<evidence type="ECO:0000256" key="11">
    <source>
        <dbReference type="ARBA" id="ARBA00022989"/>
    </source>
</evidence>
<feature type="transmembrane region" description="Helical" evidence="15">
    <location>
        <begin position="6"/>
        <end position="34"/>
    </location>
</feature>
<evidence type="ECO:0000256" key="7">
    <source>
        <dbReference type="ARBA" id="ARBA00022723"/>
    </source>
</evidence>
<name>A0AAQ3MMM6_VIGMU</name>
<dbReference type="InterPro" id="IPR044600">
    <property type="entry name" value="ATL1/ATL16-like"/>
</dbReference>
<evidence type="ECO:0000313" key="18">
    <source>
        <dbReference type="Proteomes" id="UP001374535"/>
    </source>
</evidence>
<keyword evidence="11 15" id="KW-1133">Transmembrane helix</keyword>
<dbReference type="AlphaFoldDB" id="A0AAQ3MMM6"/>
<comment type="similarity">
    <text evidence="13">Belongs to the RING-type zinc finger family. ATL subfamily.</text>
</comment>
<evidence type="ECO:0000256" key="1">
    <source>
        <dbReference type="ARBA" id="ARBA00000900"/>
    </source>
</evidence>
<dbReference type="SUPFAM" id="SSF57850">
    <property type="entry name" value="RING/U-box"/>
    <property type="match status" value="1"/>
</dbReference>
<keyword evidence="9" id="KW-0833">Ubl conjugation pathway</keyword>
<evidence type="ECO:0000256" key="13">
    <source>
        <dbReference type="ARBA" id="ARBA00024209"/>
    </source>
</evidence>
<dbReference type="PROSITE" id="PS50089">
    <property type="entry name" value="ZF_RING_2"/>
    <property type="match status" value="1"/>
</dbReference>
<evidence type="ECO:0000256" key="2">
    <source>
        <dbReference type="ARBA" id="ARBA00004167"/>
    </source>
</evidence>
<dbReference type="PANTHER" id="PTHR46913">
    <property type="entry name" value="RING-H2 FINGER PROTEIN ATL16"/>
    <property type="match status" value="1"/>
</dbReference>
<evidence type="ECO:0000256" key="8">
    <source>
        <dbReference type="ARBA" id="ARBA00022771"/>
    </source>
</evidence>
<dbReference type="Gene3D" id="3.30.40.10">
    <property type="entry name" value="Zinc/RING finger domain, C3HC4 (zinc finger)"/>
    <property type="match status" value="1"/>
</dbReference>
<evidence type="ECO:0000256" key="15">
    <source>
        <dbReference type="SAM" id="Phobius"/>
    </source>
</evidence>
<comment type="subcellular location">
    <subcellularLocation>
        <location evidence="2">Membrane</location>
        <topology evidence="2">Single-pass membrane protein</topology>
    </subcellularLocation>
</comment>
<keyword evidence="7" id="KW-0479">Metal-binding</keyword>
<keyword evidence="8 14" id="KW-0863">Zinc-finger</keyword>
<dbReference type="InterPro" id="IPR001841">
    <property type="entry name" value="Znf_RING"/>
</dbReference>
<evidence type="ECO:0000313" key="17">
    <source>
        <dbReference type="EMBL" id="WVY93710.1"/>
    </source>
</evidence>
<dbReference type="GO" id="GO:0061630">
    <property type="term" value="F:ubiquitin protein ligase activity"/>
    <property type="evidence" value="ECO:0007669"/>
    <property type="project" value="UniProtKB-EC"/>
</dbReference>
<evidence type="ECO:0000256" key="9">
    <source>
        <dbReference type="ARBA" id="ARBA00022786"/>
    </source>
</evidence>
<accession>A0AAQ3MMM6</accession>
<keyword evidence="18" id="KW-1185">Reference proteome</keyword>
<keyword evidence="12 15" id="KW-0472">Membrane</keyword>
<evidence type="ECO:0000259" key="16">
    <source>
        <dbReference type="PROSITE" id="PS50089"/>
    </source>
</evidence>
<dbReference type="GO" id="GO:0016567">
    <property type="term" value="P:protein ubiquitination"/>
    <property type="evidence" value="ECO:0007669"/>
    <property type="project" value="InterPro"/>
</dbReference>
<reference evidence="17 18" key="1">
    <citation type="journal article" date="2023" name="Life. Sci Alliance">
        <title>Evolutionary insights into 3D genome organization and epigenetic landscape of Vigna mungo.</title>
        <authorList>
            <person name="Junaid A."/>
            <person name="Singh B."/>
            <person name="Bhatia S."/>
        </authorList>
    </citation>
    <scope>NUCLEOTIDE SEQUENCE [LARGE SCALE GENOMIC DNA]</scope>
    <source>
        <strain evidence="17">Urdbean</strain>
    </source>
</reference>
<comment type="catalytic activity">
    <reaction evidence="1">
        <text>S-ubiquitinyl-[E2 ubiquitin-conjugating enzyme]-L-cysteine + [acceptor protein]-L-lysine = [E2 ubiquitin-conjugating enzyme]-L-cysteine + N(6)-ubiquitinyl-[acceptor protein]-L-lysine.</text>
        <dbReference type="EC" id="2.3.2.27"/>
    </reaction>
</comment>
<organism evidence="17 18">
    <name type="scientific">Vigna mungo</name>
    <name type="common">Black gram</name>
    <name type="synonym">Phaseolus mungo</name>
    <dbReference type="NCBI Taxonomy" id="3915"/>
    <lineage>
        <taxon>Eukaryota</taxon>
        <taxon>Viridiplantae</taxon>
        <taxon>Streptophyta</taxon>
        <taxon>Embryophyta</taxon>
        <taxon>Tracheophyta</taxon>
        <taxon>Spermatophyta</taxon>
        <taxon>Magnoliopsida</taxon>
        <taxon>eudicotyledons</taxon>
        <taxon>Gunneridae</taxon>
        <taxon>Pentapetalae</taxon>
        <taxon>rosids</taxon>
        <taxon>fabids</taxon>
        <taxon>Fabales</taxon>
        <taxon>Fabaceae</taxon>
        <taxon>Papilionoideae</taxon>
        <taxon>50 kb inversion clade</taxon>
        <taxon>NPAAA clade</taxon>
        <taxon>indigoferoid/millettioid clade</taxon>
        <taxon>Phaseoleae</taxon>
        <taxon>Vigna</taxon>
    </lineage>
</organism>
<evidence type="ECO:0000256" key="12">
    <source>
        <dbReference type="ARBA" id="ARBA00023136"/>
    </source>
</evidence>
<evidence type="ECO:0000256" key="5">
    <source>
        <dbReference type="ARBA" id="ARBA00022679"/>
    </source>
</evidence>
<dbReference type="InterPro" id="IPR013083">
    <property type="entry name" value="Znf_RING/FYVE/PHD"/>
</dbReference>
<evidence type="ECO:0000256" key="14">
    <source>
        <dbReference type="PROSITE-ProRule" id="PRU00175"/>
    </source>
</evidence>
<dbReference type="EC" id="2.3.2.27" evidence="4"/>
<feature type="domain" description="RING-type" evidence="16">
    <location>
        <begin position="54"/>
        <end position="96"/>
    </location>
</feature>
<evidence type="ECO:0000256" key="6">
    <source>
        <dbReference type="ARBA" id="ARBA00022692"/>
    </source>
</evidence>
<comment type="pathway">
    <text evidence="3">Protein modification; protein ubiquitination.</text>
</comment>
<dbReference type="GO" id="GO:0016020">
    <property type="term" value="C:membrane"/>
    <property type="evidence" value="ECO:0007669"/>
    <property type="project" value="UniProtKB-SubCell"/>
</dbReference>
<dbReference type="EMBL" id="CP144691">
    <property type="protein sequence ID" value="WVY93710.1"/>
    <property type="molecule type" value="Genomic_DNA"/>
</dbReference>
<dbReference type="SMART" id="SM00184">
    <property type="entry name" value="RING"/>
    <property type="match status" value="1"/>
</dbReference>
<dbReference type="Proteomes" id="UP001374535">
    <property type="component" value="Chromosome 10"/>
</dbReference>
<keyword evidence="5" id="KW-0808">Transferase</keyword>
<keyword evidence="10" id="KW-0862">Zinc</keyword>
<dbReference type="Pfam" id="PF13639">
    <property type="entry name" value="zf-RING_2"/>
    <property type="match status" value="1"/>
</dbReference>